<dbReference type="PROSITE" id="PS51186">
    <property type="entry name" value="GNAT"/>
    <property type="match status" value="1"/>
</dbReference>
<keyword evidence="2" id="KW-0808">Transferase</keyword>
<name>A0A0X8P607_ALCXX</name>
<dbReference type="InterPro" id="IPR016181">
    <property type="entry name" value="Acyl_CoA_acyltransferase"/>
</dbReference>
<protein>
    <submittedName>
        <fullName evidence="2">GNAT family N-acetyltransferase</fullName>
    </submittedName>
</protein>
<evidence type="ECO:0000313" key="2">
    <source>
        <dbReference type="EMBL" id="AMG40419.1"/>
    </source>
</evidence>
<sequence>MTTPSIPVLDNPVWHALRSNQARLAFSTDLAARYPAAVSPFAALREDTPAACAQLARLLQADEAAFILGKQALDGGAALGLEPLFTVLQMVDTLDAADAPADDVLSLGAADAAEMLDLALRTKPGPFAPRTPEMGRYIGIREAGRLIAMAGERFRPPGATEISAVCVDDACRGRGIAGRLMGVLRRDIRSQAAVPFLHVRSDAPATIRLYERLGFEVREAFLLHRAVRR</sequence>
<dbReference type="AlphaFoldDB" id="A0A0X8P607"/>
<gene>
    <name evidence="2" type="ORF">AL504_27315</name>
</gene>
<dbReference type="Pfam" id="PF08445">
    <property type="entry name" value="FR47"/>
    <property type="match status" value="1"/>
</dbReference>
<feature type="domain" description="N-acetyltransferase" evidence="1">
    <location>
        <begin position="102"/>
        <end position="229"/>
    </location>
</feature>
<accession>A0A0X8P607</accession>
<dbReference type="EMBL" id="CP014060">
    <property type="protein sequence ID" value="AMG40419.1"/>
    <property type="molecule type" value="Genomic_DNA"/>
</dbReference>
<evidence type="ECO:0000313" key="3">
    <source>
        <dbReference type="Proteomes" id="UP000060602"/>
    </source>
</evidence>
<dbReference type="Gene3D" id="3.40.630.30">
    <property type="match status" value="1"/>
</dbReference>
<dbReference type="GO" id="GO:0016747">
    <property type="term" value="F:acyltransferase activity, transferring groups other than amino-acyl groups"/>
    <property type="evidence" value="ECO:0007669"/>
    <property type="project" value="InterPro"/>
</dbReference>
<evidence type="ECO:0000259" key="1">
    <source>
        <dbReference type="PROSITE" id="PS51186"/>
    </source>
</evidence>
<organism evidence="2 3">
    <name type="scientific">Alcaligenes xylosoxydans xylosoxydans</name>
    <name type="common">Achromobacter xylosoxidans</name>
    <dbReference type="NCBI Taxonomy" id="85698"/>
    <lineage>
        <taxon>Bacteria</taxon>
        <taxon>Pseudomonadati</taxon>
        <taxon>Pseudomonadota</taxon>
        <taxon>Betaproteobacteria</taxon>
        <taxon>Burkholderiales</taxon>
        <taxon>Alcaligenaceae</taxon>
        <taxon>Achromobacter</taxon>
    </lineage>
</organism>
<proteinExistence type="predicted"/>
<reference evidence="3" key="1">
    <citation type="submission" date="2015-12" db="EMBL/GenBank/DDBJ databases">
        <title>FDA dAtabase for Regulatory Grade micrObial Sequences (FDA-ARGOS): Supporting development and validation of Infectious Disease Dx tests.</title>
        <authorList>
            <person name="Case J."/>
            <person name="Tallon L."/>
            <person name="Sadzewicz L."/>
            <person name="Sengamalay N."/>
            <person name="Ott S."/>
            <person name="Godinez A."/>
            <person name="Nagaraj S."/>
            <person name="Nadendla S."/>
            <person name="Sichtig H."/>
        </authorList>
    </citation>
    <scope>NUCLEOTIDE SEQUENCE [LARGE SCALE GENOMIC DNA]</scope>
    <source>
        <strain evidence="3">FDAARGOS_147</strain>
    </source>
</reference>
<dbReference type="InterPro" id="IPR000182">
    <property type="entry name" value="GNAT_dom"/>
</dbReference>
<dbReference type="SUPFAM" id="SSF55729">
    <property type="entry name" value="Acyl-CoA N-acyltransferases (Nat)"/>
    <property type="match status" value="1"/>
</dbReference>
<dbReference type="Proteomes" id="UP000060602">
    <property type="component" value="Chromosome"/>
</dbReference>
<dbReference type="CDD" id="cd04301">
    <property type="entry name" value="NAT_SF"/>
    <property type="match status" value="1"/>
</dbReference>
<dbReference type="InterPro" id="IPR013653">
    <property type="entry name" value="GCN5-like_dom"/>
</dbReference>